<dbReference type="InterPro" id="IPR012674">
    <property type="entry name" value="Calycin"/>
</dbReference>
<dbReference type="EMBL" id="ABJB010362857">
    <property type="status" value="NOT_ANNOTATED_CDS"/>
    <property type="molecule type" value="Genomic_DNA"/>
</dbReference>
<name>B7P9S1_IXOSC</name>
<protein>
    <submittedName>
        <fullName evidence="1 2">Uncharacterized protein</fullName>
    </submittedName>
</protein>
<dbReference type="VEuPathDB" id="VectorBase:ISCI002804"/>
<dbReference type="EMBL" id="ABJB010098235">
    <property type="status" value="NOT_ANNOTATED_CDS"/>
    <property type="molecule type" value="Genomic_DNA"/>
</dbReference>
<accession>B7P9S1</accession>
<organism>
    <name type="scientific">Ixodes scapularis</name>
    <name type="common">Black-legged tick</name>
    <name type="synonym">Deer tick</name>
    <dbReference type="NCBI Taxonomy" id="6945"/>
    <lineage>
        <taxon>Eukaryota</taxon>
        <taxon>Metazoa</taxon>
        <taxon>Ecdysozoa</taxon>
        <taxon>Arthropoda</taxon>
        <taxon>Chelicerata</taxon>
        <taxon>Arachnida</taxon>
        <taxon>Acari</taxon>
        <taxon>Parasitiformes</taxon>
        <taxon>Ixodida</taxon>
        <taxon>Ixodoidea</taxon>
        <taxon>Ixodidae</taxon>
        <taxon>Ixodinae</taxon>
        <taxon>Ixodes</taxon>
    </lineage>
</organism>
<dbReference type="AlphaFoldDB" id="B7P9S1"/>
<dbReference type="EMBL" id="DS666688">
    <property type="protein sequence ID" value="EEC03343.1"/>
    <property type="molecule type" value="Genomic_DNA"/>
</dbReference>
<dbReference type="VEuPathDB" id="VectorBase:ISCW002804"/>
<dbReference type="InParanoid" id="B7P9S1"/>
<sequence length="121" mass="13462">MYLKPALGKYQNLDECFPLHETWIHLYRNYHWDPVFGGDAMCIRGSETGPGVNGVYPILAQFGNVSVKAKVTFEASKGYMYAGHNIMKLRPEGGTVSMEIRVAYADCEKCAILGKPYVHGA</sequence>
<dbReference type="Proteomes" id="UP000001555">
    <property type="component" value="Unassembled WGS sequence"/>
</dbReference>
<evidence type="ECO:0000313" key="1">
    <source>
        <dbReference type="EMBL" id="EEC03343.1"/>
    </source>
</evidence>
<dbReference type="EnsemblMetazoa" id="ISCW002804-RA">
    <property type="protein sequence ID" value="ISCW002804-PA"/>
    <property type="gene ID" value="ISCW002804"/>
</dbReference>
<dbReference type="Gene3D" id="2.40.128.20">
    <property type="match status" value="1"/>
</dbReference>
<evidence type="ECO:0000313" key="3">
    <source>
        <dbReference type="Proteomes" id="UP000001555"/>
    </source>
</evidence>
<proteinExistence type="predicted"/>
<reference evidence="1 3" key="1">
    <citation type="submission" date="2008-03" db="EMBL/GenBank/DDBJ databases">
        <title>Annotation of Ixodes scapularis.</title>
        <authorList>
            <consortium name="Ixodes scapularis Genome Project Consortium"/>
            <person name="Caler E."/>
            <person name="Hannick L.I."/>
            <person name="Bidwell S."/>
            <person name="Joardar V."/>
            <person name="Thiagarajan M."/>
            <person name="Amedeo P."/>
            <person name="Galinsky K.J."/>
            <person name="Schobel S."/>
            <person name="Inman J."/>
            <person name="Hostetler J."/>
            <person name="Miller J."/>
            <person name="Hammond M."/>
            <person name="Megy K."/>
            <person name="Lawson D."/>
            <person name="Kodira C."/>
            <person name="Sutton G."/>
            <person name="Meyer J."/>
            <person name="Hill C.A."/>
            <person name="Birren B."/>
            <person name="Nene V."/>
            <person name="Collins F."/>
            <person name="Alarcon-Chaidez F."/>
            <person name="Wikel S."/>
            <person name="Strausberg R."/>
        </authorList>
    </citation>
    <scope>NUCLEOTIDE SEQUENCE [LARGE SCALE GENOMIC DNA]</scope>
    <source>
        <strain evidence="3">Wikel</strain>
        <strain evidence="1">Wikel colony</strain>
    </source>
</reference>
<dbReference type="EMBL" id="ABJB011079077">
    <property type="status" value="NOT_ANNOTATED_CDS"/>
    <property type="molecule type" value="Genomic_DNA"/>
</dbReference>
<dbReference type="PaxDb" id="6945-B7P9S1"/>
<evidence type="ECO:0000313" key="2">
    <source>
        <dbReference type="EnsemblMetazoa" id="ISCW002804-PA"/>
    </source>
</evidence>
<gene>
    <name evidence="1" type="ORF">IscW_ISCW002804</name>
</gene>
<keyword evidence="3" id="KW-1185">Reference proteome</keyword>
<dbReference type="HOGENOM" id="CLU_2040633_0_0_1"/>
<reference evidence="2" key="2">
    <citation type="submission" date="2020-05" db="UniProtKB">
        <authorList>
            <consortium name="EnsemblMetazoa"/>
        </authorList>
    </citation>
    <scope>IDENTIFICATION</scope>
    <source>
        <strain evidence="2">wikel</strain>
    </source>
</reference>
<dbReference type="SUPFAM" id="SSF50814">
    <property type="entry name" value="Lipocalins"/>
    <property type="match status" value="1"/>
</dbReference>